<feature type="transmembrane region" description="Helical" evidence="6">
    <location>
        <begin position="83"/>
        <end position="104"/>
    </location>
</feature>
<evidence type="ECO:0000256" key="4">
    <source>
        <dbReference type="ARBA" id="ARBA00023242"/>
    </source>
</evidence>
<evidence type="ECO:0000256" key="1">
    <source>
        <dbReference type="ARBA" id="ARBA00023015"/>
    </source>
</evidence>
<dbReference type="SUPFAM" id="SSF101941">
    <property type="entry name" value="NAC domain"/>
    <property type="match status" value="1"/>
</dbReference>
<dbReference type="InterPro" id="IPR003441">
    <property type="entry name" value="NAC-dom"/>
</dbReference>
<evidence type="ECO:0000256" key="3">
    <source>
        <dbReference type="ARBA" id="ARBA00023163"/>
    </source>
</evidence>
<dbReference type="PROSITE" id="PS51005">
    <property type="entry name" value="NAC"/>
    <property type="match status" value="1"/>
</dbReference>
<feature type="domain" description="NAC" evidence="7">
    <location>
        <begin position="38"/>
        <end position="215"/>
    </location>
</feature>
<dbReference type="Proteomes" id="UP000541444">
    <property type="component" value="Unassembled WGS sequence"/>
</dbReference>
<dbReference type="Gene3D" id="2.170.150.80">
    <property type="entry name" value="NAC domain"/>
    <property type="match status" value="1"/>
</dbReference>
<evidence type="ECO:0000256" key="5">
    <source>
        <dbReference type="SAM" id="MobiDB-lite"/>
    </source>
</evidence>
<dbReference type="PANTHER" id="PTHR31719">
    <property type="entry name" value="NAC TRANSCRIPTION FACTOR 56"/>
    <property type="match status" value="1"/>
</dbReference>
<keyword evidence="1" id="KW-0805">Transcription regulation</keyword>
<dbReference type="PANTHER" id="PTHR31719:SF179">
    <property type="entry name" value="OS08G0148400 PROTEIN"/>
    <property type="match status" value="1"/>
</dbReference>
<keyword evidence="4" id="KW-0539">Nucleus</keyword>
<keyword evidence="6" id="KW-0812">Transmembrane</keyword>
<reference evidence="8 9" key="1">
    <citation type="journal article" date="2020" name="IScience">
        <title>Genome Sequencing of the Endangered Kingdonia uniflora (Circaeasteraceae, Ranunculales) Reveals Potential Mechanisms of Evolutionary Specialization.</title>
        <authorList>
            <person name="Sun Y."/>
            <person name="Deng T."/>
            <person name="Zhang A."/>
            <person name="Moore M.J."/>
            <person name="Landis J.B."/>
            <person name="Lin N."/>
            <person name="Zhang H."/>
            <person name="Zhang X."/>
            <person name="Huang J."/>
            <person name="Zhang X."/>
            <person name="Sun H."/>
            <person name="Wang H."/>
        </authorList>
    </citation>
    <scope>NUCLEOTIDE SEQUENCE [LARGE SCALE GENOMIC DNA]</scope>
    <source>
        <strain evidence="8">TB1705</strain>
        <tissue evidence="8">Leaf</tissue>
    </source>
</reference>
<dbReference type="AlphaFoldDB" id="A0A7J7M4J0"/>
<dbReference type="InterPro" id="IPR036093">
    <property type="entry name" value="NAC_dom_sf"/>
</dbReference>
<name>A0A7J7M4J0_9MAGN</name>
<keyword evidence="6" id="KW-0472">Membrane</keyword>
<dbReference type="EMBL" id="JACGCM010001782">
    <property type="protein sequence ID" value="KAF6149799.1"/>
    <property type="molecule type" value="Genomic_DNA"/>
</dbReference>
<keyword evidence="3" id="KW-0804">Transcription</keyword>
<evidence type="ECO:0000259" key="7">
    <source>
        <dbReference type="PROSITE" id="PS51005"/>
    </source>
</evidence>
<organism evidence="8 9">
    <name type="scientific">Kingdonia uniflora</name>
    <dbReference type="NCBI Taxonomy" id="39325"/>
    <lineage>
        <taxon>Eukaryota</taxon>
        <taxon>Viridiplantae</taxon>
        <taxon>Streptophyta</taxon>
        <taxon>Embryophyta</taxon>
        <taxon>Tracheophyta</taxon>
        <taxon>Spermatophyta</taxon>
        <taxon>Magnoliopsida</taxon>
        <taxon>Ranunculales</taxon>
        <taxon>Circaeasteraceae</taxon>
        <taxon>Kingdonia</taxon>
    </lineage>
</organism>
<evidence type="ECO:0000313" key="8">
    <source>
        <dbReference type="EMBL" id="KAF6149799.1"/>
    </source>
</evidence>
<dbReference type="GO" id="GO:0006355">
    <property type="term" value="P:regulation of DNA-templated transcription"/>
    <property type="evidence" value="ECO:0007669"/>
    <property type="project" value="InterPro"/>
</dbReference>
<comment type="caution">
    <text evidence="8">The sequence shown here is derived from an EMBL/GenBank/DDBJ whole genome shotgun (WGS) entry which is preliminary data.</text>
</comment>
<feature type="region of interest" description="Disordered" evidence="5">
    <location>
        <begin position="218"/>
        <end position="248"/>
    </location>
</feature>
<keyword evidence="6" id="KW-1133">Transmembrane helix</keyword>
<keyword evidence="9" id="KW-1185">Reference proteome</keyword>
<sequence>MTVNLDDIGDRALEENEQVGAIVVVNEDGEVEKYLNSFPKGYRFEPTDKELVKHYLSNRASGRALPTNKIKDVVFYHFHPEELAGTIFYALFYYFFLFFFPIILSSKYRPYGKKENRMWYFFTPRDRKYKNGIRPNRAAGGGYWKATGADKVIQGKNGTIIGYKKALVYYRGRPPTGQKTNWIMHEYREDEKPSVDPTASGMKLDDCVLCRIYEKQEGTNLNPKRRSRKHRASSAPRAQSAPSKPPAERIEPKLLELDQTLPNNIDAVKLNMTKELINVSDIDAANLRMDTGIIDRTNDQAMGYYIPDSVAMYNNLTPAGAAYISRNRNLMMNDGTNYTADGYLYNHLYDTANMGETITNLQQPCPMYTSLPQPCPRTNFGPIQPPGTVRYTSLQNLCESKQESCSSHLQLDDDNDGTFDGLPSLDEPQTYNSLHYSSYPKQWFKGNVDDNI</sequence>
<dbReference type="GO" id="GO:0003677">
    <property type="term" value="F:DNA binding"/>
    <property type="evidence" value="ECO:0007669"/>
    <property type="project" value="UniProtKB-KW"/>
</dbReference>
<proteinExistence type="predicted"/>
<feature type="compositionally biased region" description="Basic residues" evidence="5">
    <location>
        <begin position="223"/>
        <end position="232"/>
    </location>
</feature>
<evidence type="ECO:0000313" key="9">
    <source>
        <dbReference type="Proteomes" id="UP000541444"/>
    </source>
</evidence>
<evidence type="ECO:0000256" key="2">
    <source>
        <dbReference type="ARBA" id="ARBA00023125"/>
    </source>
</evidence>
<protein>
    <recommendedName>
        <fullName evidence="7">NAC domain-containing protein</fullName>
    </recommendedName>
</protein>
<dbReference type="Pfam" id="PF02365">
    <property type="entry name" value="NAM"/>
    <property type="match status" value="1"/>
</dbReference>
<accession>A0A7J7M4J0</accession>
<evidence type="ECO:0000256" key="6">
    <source>
        <dbReference type="SAM" id="Phobius"/>
    </source>
</evidence>
<gene>
    <name evidence="8" type="ORF">GIB67_017532</name>
</gene>
<keyword evidence="2" id="KW-0238">DNA-binding</keyword>
<feature type="compositionally biased region" description="Low complexity" evidence="5">
    <location>
        <begin position="233"/>
        <end position="242"/>
    </location>
</feature>